<dbReference type="EC" id="2.1.1.64" evidence="3"/>
<gene>
    <name evidence="3" type="ORF">ACFSKO_18165</name>
</gene>
<feature type="domain" description="Methyltransferase" evidence="2">
    <location>
        <begin position="44"/>
        <end position="132"/>
    </location>
</feature>
<dbReference type="InterPro" id="IPR029063">
    <property type="entry name" value="SAM-dependent_MTases_sf"/>
</dbReference>
<dbReference type="Pfam" id="PF13649">
    <property type="entry name" value="Methyltransf_25"/>
    <property type="match status" value="1"/>
</dbReference>
<dbReference type="CDD" id="cd02440">
    <property type="entry name" value="AdoMet_MTases"/>
    <property type="match status" value="1"/>
</dbReference>
<keyword evidence="3" id="KW-0489">Methyltransferase</keyword>
<dbReference type="EC" id="2.1.1.222" evidence="3"/>
<dbReference type="InterPro" id="IPR041698">
    <property type="entry name" value="Methyltransf_25"/>
</dbReference>
<keyword evidence="4" id="KW-1185">Reference proteome</keyword>
<dbReference type="RefSeq" id="WP_380254273.1">
    <property type="nucleotide sequence ID" value="NZ_JBHUII010000011.1"/>
</dbReference>
<dbReference type="GO" id="GO:0102208">
    <property type="term" value="F:2-polyprenyl-6-hydroxyphenol methylase activity"/>
    <property type="evidence" value="ECO:0007669"/>
    <property type="project" value="UniProtKB-EC"/>
</dbReference>
<sequence>MTVKGDTLRYYAKNAEEYAKREPDKDFLIKRASFISRFLPGNKILELGCGGGHDALTFMESGFNVTLLDGSTELAALAEKRTEREVLVKDFSEIEFHNEFDGVWASASLLHVPSDNLAKIFDLIANSLKRGGGLTASFKEKDQDWVDKFGRKFCGMDVEKLKFLLKNSGFQVEKIETIDGFGSDNKPTRWIWVDALYKT</sequence>
<dbReference type="PANTHER" id="PTHR43861">
    <property type="entry name" value="TRANS-ACONITATE 2-METHYLTRANSFERASE-RELATED"/>
    <property type="match status" value="1"/>
</dbReference>
<reference evidence="4" key="1">
    <citation type="journal article" date="2019" name="Int. J. Syst. Evol. Microbiol.">
        <title>The Global Catalogue of Microorganisms (GCM) 10K type strain sequencing project: providing services to taxonomists for standard genome sequencing and annotation.</title>
        <authorList>
            <consortium name="The Broad Institute Genomics Platform"/>
            <consortium name="The Broad Institute Genome Sequencing Center for Infectious Disease"/>
            <person name="Wu L."/>
            <person name="Ma J."/>
        </authorList>
    </citation>
    <scope>NUCLEOTIDE SEQUENCE [LARGE SCALE GENOMIC DNA]</scope>
    <source>
        <strain evidence="4">CGMCC 4.7192</strain>
    </source>
</reference>
<comment type="caution">
    <text evidence="3">The sequence shown here is derived from an EMBL/GenBank/DDBJ whole genome shotgun (WGS) entry which is preliminary data.</text>
</comment>
<name>A0ABW5BNP5_9PROT</name>
<evidence type="ECO:0000313" key="3">
    <source>
        <dbReference type="EMBL" id="MFD2207547.1"/>
    </source>
</evidence>
<evidence type="ECO:0000259" key="2">
    <source>
        <dbReference type="Pfam" id="PF13649"/>
    </source>
</evidence>
<evidence type="ECO:0000313" key="4">
    <source>
        <dbReference type="Proteomes" id="UP001597294"/>
    </source>
</evidence>
<accession>A0ABW5BNP5</accession>
<protein>
    <submittedName>
        <fullName evidence="3">Class I SAM-dependent methyltransferase</fullName>
        <ecNumber evidence="3">2.1.1.222</ecNumber>
        <ecNumber evidence="3">2.1.1.64</ecNumber>
    </submittedName>
</protein>
<keyword evidence="1 3" id="KW-0808">Transferase</keyword>
<dbReference type="GO" id="GO:0032259">
    <property type="term" value="P:methylation"/>
    <property type="evidence" value="ECO:0007669"/>
    <property type="project" value="UniProtKB-KW"/>
</dbReference>
<evidence type="ECO:0000256" key="1">
    <source>
        <dbReference type="ARBA" id="ARBA00022679"/>
    </source>
</evidence>
<dbReference type="EMBL" id="JBHUII010000011">
    <property type="protein sequence ID" value="MFD2207547.1"/>
    <property type="molecule type" value="Genomic_DNA"/>
</dbReference>
<dbReference type="GO" id="GO:0061542">
    <property type="term" value="F:3-demethylubiquinol 3-O-methyltransferase activity"/>
    <property type="evidence" value="ECO:0007669"/>
    <property type="project" value="UniProtKB-EC"/>
</dbReference>
<proteinExistence type="predicted"/>
<dbReference type="Gene3D" id="3.40.50.150">
    <property type="entry name" value="Vaccinia Virus protein VP39"/>
    <property type="match status" value="1"/>
</dbReference>
<organism evidence="3 4">
    <name type="scientific">Kiloniella antarctica</name>
    <dbReference type="NCBI Taxonomy" id="1550907"/>
    <lineage>
        <taxon>Bacteria</taxon>
        <taxon>Pseudomonadati</taxon>
        <taxon>Pseudomonadota</taxon>
        <taxon>Alphaproteobacteria</taxon>
        <taxon>Rhodospirillales</taxon>
        <taxon>Kiloniellaceae</taxon>
        <taxon>Kiloniella</taxon>
    </lineage>
</organism>
<dbReference type="Proteomes" id="UP001597294">
    <property type="component" value="Unassembled WGS sequence"/>
</dbReference>
<dbReference type="SUPFAM" id="SSF53335">
    <property type="entry name" value="S-adenosyl-L-methionine-dependent methyltransferases"/>
    <property type="match status" value="1"/>
</dbReference>